<sequence>MKKYLFILPLLLVGCDDDDINANNNTDDDVQSVIEKTPELIGLLQSQETINDQFSVLYEQFEPLLDRSDSLTGVDVNNDGIRDDIEAFIEALEVEEPVRNALKQEARYAQENLYYDFTEKTDANINKAMTMGAKYNKVLACKEFRGILIDDNINTGRTIDALTYNTKARTMAYLAYNHLQDGAVSTSLNAEAQYCE</sequence>
<protein>
    <submittedName>
        <fullName evidence="1">Lipoprotein</fullName>
    </submittedName>
</protein>
<organism evidence="1 2">
    <name type="scientific">Aliivibrio salmonicida (strain LFI1238)</name>
    <name type="common">Vibrio salmonicida (strain LFI1238)</name>
    <dbReference type="NCBI Taxonomy" id="316275"/>
    <lineage>
        <taxon>Bacteria</taxon>
        <taxon>Pseudomonadati</taxon>
        <taxon>Pseudomonadota</taxon>
        <taxon>Gammaproteobacteria</taxon>
        <taxon>Vibrionales</taxon>
        <taxon>Vibrionaceae</taxon>
        <taxon>Aliivibrio</taxon>
    </lineage>
</organism>
<reference evidence="1 2" key="1">
    <citation type="journal article" date="2008" name="BMC Genomics">
        <title>The genome sequence of the fish pathogen Aliivibrio salmonicida strain LFI1238 shows extensive evidence of gene decay.</title>
        <authorList>
            <person name="Hjerde E."/>
            <person name="Lorentzen M.S."/>
            <person name="Holden M.T."/>
            <person name="Seeger K."/>
            <person name="Paulsen S."/>
            <person name="Bason N."/>
            <person name="Churcher C."/>
            <person name="Harris D."/>
            <person name="Norbertczak H."/>
            <person name="Quail M.A."/>
            <person name="Sanders S."/>
            <person name="Thurston S."/>
            <person name="Parkhill J."/>
            <person name="Willassen N.P."/>
            <person name="Thomson N.R."/>
        </authorList>
    </citation>
    <scope>NUCLEOTIDE SEQUENCE [LARGE SCALE GENOMIC DNA]</scope>
    <source>
        <strain evidence="1 2">LFI1238</strain>
    </source>
</reference>
<dbReference type="RefSeq" id="WP_012549023.1">
    <property type="nucleotide sequence ID" value="NC_011312.1"/>
</dbReference>
<proteinExistence type="predicted"/>
<name>B6EP90_ALISL</name>
<evidence type="ECO:0000313" key="2">
    <source>
        <dbReference type="Proteomes" id="UP000001730"/>
    </source>
</evidence>
<evidence type="ECO:0000313" key="1">
    <source>
        <dbReference type="EMBL" id="CAQ77817.1"/>
    </source>
</evidence>
<dbReference type="EMBL" id="FM178379">
    <property type="protein sequence ID" value="CAQ77817.1"/>
    <property type="molecule type" value="Genomic_DNA"/>
</dbReference>
<dbReference type="KEGG" id="vsa:VSAL_I0132"/>
<dbReference type="PROSITE" id="PS51257">
    <property type="entry name" value="PROKAR_LIPOPROTEIN"/>
    <property type="match status" value="1"/>
</dbReference>
<gene>
    <name evidence="1" type="ordered locus">VSAL_I0132</name>
</gene>
<dbReference type="HOGENOM" id="CLU_117680_1_0_6"/>
<dbReference type="AlphaFoldDB" id="B6EP90"/>
<keyword evidence="2" id="KW-1185">Reference proteome</keyword>
<accession>B6EP90</accession>
<dbReference type="Proteomes" id="UP000001730">
    <property type="component" value="Chromosome 1"/>
</dbReference>
<keyword evidence="1" id="KW-0449">Lipoprotein</keyword>
<dbReference type="eggNOG" id="ENOG5033CKJ">
    <property type="taxonomic scope" value="Bacteria"/>
</dbReference>